<evidence type="ECO:0000313" key="3">
    <source>
        <dbReference type="Proteomes" id="UP001278500"/>
    </source>
</evidence>
<dbReference type="GeneID" id="87866549"/>
<dbReference type="AlphaFoldDB" id="A0AAE0MU27"/>
<comment type="caution">
    <text evidence="2">The sequence shown here is derived from an EMBL/GenBank/DDBJ whole genome shotgun (WGS) entry which is preliminary data.</text>
</comment>
<name>A0AAE0MU27_9PEZI</name>
<keyword evidence="3" id="KW-1185">Reference proteome</keyword>
<accession>A0AAE0MU27</accession>
<protein>
    <submittedName>
        <fullName evidence="2">Uncharacterized protein</fullName>
    </submittedName>
</protein>
<dbReference type="Proteomes" id="UP001278500">
    <property type="component" value="Unassembled WGS sequence"/>
</dbReference>
<evidence type="ECO:0000313" key="2">
    <source>
        <dbReference type="EMBL" id="KAK3350531.1"/>
    </source>
</evidence>
<organism evidence="2 3">
    <name type="scientific">Neurospora tetraspora</name>
    <dbReference type="NCBI Taxonomy" id="94610"/>
    <lineage>
        <taxon>Eukaryota</taxon>
        <taxon>Fungi</taxon>
        <taxon>Dikarya</taxon>
        <taxon>Ascomycota</taxon>
        <taxon>Pezizomycotina</taxon>
        <taxon>Sordariomycetes</taxon>
        <taxon>Sordariomycetidae</taxon>
        <taxon>Sordariales</taxon>
        <taxon>Sordariaceae</taxon>
        <taxon>Neurospora</taxon>
    </lineage>
</organism>
<feature type="region of interest" description="Disordered" evidence="1">
    <location>
        <begin position="72"/>
        <end position="93"/>
    </location>
</feature>
<dbReference type="RefSeq" id="XP_062683826.1">
    <property type="nucleotide sequence ID" value="XM_062829395.1"/>
</dbReference>
<reference evidence="2" key="2">
    <citation type="submission" date="2023-06" db="EMBL/GenBank/DDBJ databases">
        <authorList>
            <consortium name="Lawrence Berkeley National Laboratory"/>
            <person name="Haridas S."/>
            <person name="Hensen N."/>
            <person name="Bonometti L."/>
            <person name="Westerberg I."/>
            <person name="Brannstrom I.O."/>
            <person name="Guillou S."/>
            <person name="Cros-Aarteil S."/>
            <person name="Calhoun S."/>
            <person name="Kuo A."/>
            <person name="Mondo S."/>
            <person name="Pangilinan J."/>
            <person name="Riley R."/>
            <person name="Labutti K."/>
            <person name="Andreopoulos B."/>
            <person name="Lipzen A."/>
            <person name="Chen C."/>
            <person name="Yanf M."/>
            <person name="Daum C."/>
            <person name="Ng V."/>
            <person name="Clum A."/>
            <person name="Steindorff A."/>
            <person name="Ohm R."/>
            <person name="Martin F."/>
            <person name="Silar P."/>
            <person name="Natvig D."/>
            <person name="Lalanne C."/>
            <person name="Gautier V."/>
            <person name="Ament-Velasquez S.L."/>
            <person name="Kruys A."/>
            <person name="Hutchinson M.I."/>
            <person name="Powell A.J."/>
            <person name="Barry K."/>
            <person name="Miller A.N."/>
            <person name="Grigoriev I.V."/>
            <person name="Debuchy R."/>
            <person name="Gladieux P."/>
            <person name="Thoren M.H."/>
            <person name="Johannesson H."/>
        </authorList>
    </citation>
    <scope>NUCLEOTIDE SEQUENCE</scope>
    <source>
        <strain evidence="2">CBS 560.94</strain>
    </source>
</reference>
<gene>
    <name evidence="2" type="ORF">B0H65DRAFT_545648</name>
</gene>
<reference evidence="2" key="1">
    <citation type="journal article" date="2023" name="Mol. Phylogenet. Evol.">
        <title>Genome-scale phylogeny and comparative genomics of the fungal order Sordariales.</title>
        <authorList>
            <person name="Hensen N."/>
            <person name="Bonometti L."/>
            <person name="Westerberg I."/>
            <person name="Brannstrom I.O."/>
            <person name="Guillou S."/>
            <person name="Cros-Aarteil S."/>
            <person name="Calhoun S."/>
            <person name="Haridas S."/>
            <person name="Kuo A."/>
            <person name="Mondo S."/>
            <person name="Pangilinan J."/>
            <person name="Riley R."/>
            <person name="LaButti K."/>
            <person name="Andreopoulos B."/>
            <person name="Lipzen A."/>
            <person name="Chen C."/>
            <person name="Yan M."/>
            <person name="Daum C."/>
            <person name="Ng V."/>
            <person name="Clum A."/>
            <person name="Steindorff A."/>
            <person name="Ohm R.A."/>
            <person name="Martin F."/>
            <person name="Silar P."/>
            <person name="Natvig D.O."/>
            <person name="Lalanne C."/>
            <person name="Gautier V."/>
            <person name="Ament-Velasquez S.L."/>
            <person name="Kruys A."/>
            <person name="Hutchinson M.I."/>
            <person name="Powell A.J."/>
            <person name="Barry K."/>
            <person name="Miller A.N."/>
            <person name="Grigoriev I.V."/>
            <person name="Debuchy R."/>
            <person name="Gladieux P."/>
            <person name="Hiltunen Thoren M."/>
            <person name="Johannesson H."/>
        </authorList>
    </citation>
    <scope>NUCLEOTIDE SEQUENCE</scope>
    <source>
        <strain evidence="2">CBS 560.94</strain>
    </source>
</reference>
<proteinExistence type="predicted"/>
<feature type="compositionally biased region" description="Basic residues" evidence="1">
    <location>
        <begin position="78"/>
        <end position="87"/>
    </location>
</feature>
<dbReference type="EMBL" id="JAUEPP010000002">
    <property type="protein sequence ID" value="KAK3350531.1"/>
    <property type="molecule type" value="Genomic_DNA"/>
</dbReference>
<evidence type="ECO:0000256" key="1">
    <source>
        <dbReference type="SAM" id="MobiDB-lite"/>
    </source>
</evidence>
<sequence>MAQRLWSSLLFTILSIRSSFLFTILFIRSVPLICSIEASATTITAASHNPLTENPRGSVRLLTVAQRTKLYDEGQANARRHDKLRKRSEREEK</sequence>